<comment type="catalytic activity">
    <reaction evidence="7 8">
        <text>CMP + ATP = CDP + ADP</text>
        <dbReference type="Rhea" id="RHEA:11600"/>
        <dbReference type="ChEBI" id="CHEBI:30616"/>
        <dbReference type="ChEBI" id="CHEBI:58069"/>
        <dbReference type="ChEBI" id="CHEBI:60377"/>
        <dbReference type="ChEBI" id="CHEBI:456216"/>
        <dbReference type="EC" id="2.7.4.25"/>
    </reaction>
</comment>
<evidence type="ECO:0000256" key="2">
    <source>
        <dbReference type="ARBA" id="ARBA00022679"/>
    </source>
</evidence>
<dbReference type="GO" id="GO:0006220">
    <property type="term" value="P:pyrimidine nucleotide metabolic process"/>
    <property type="evidence" value="ECO:0007669"/>
    <property type="project" value="UniProtKB-UniRule"/>
</dbReference>
<dbReference type="SUPFAM" id="SSF52540">
    <property type="entry name" value="P-loop containing nucleoside triphosphate hydrolases"/>
    <property type="match status" value="1"/>
</dbReference>
<dbReference type="HAMAP" id="MF_00238">
    <property type="entry name" value="Cytidyl_kinase_type1"/>
    <property type="match status" value="1"/>
</dbReference>
<keyword evidence="5 8" id="KW-0067">ATP-binding</keyword>
<dbReference type="InterPro" id="IPR011994">
    <property type="entry name" value="Cytidylate_kinase_dom"/>
</dbReference>
<keyword evidence="2 8" id="KW-0808">Transferase</keyword>
<protein>
    <recommendedName>
        <fullName evidence="8">Cytidylate kinase</fullName>
        <shortName evidence="8">CK</shortName>
        <ecNumber evidence="8">2.7.4.25</ecNumber>
    </recommendedName>
    <alternativeName>
        <fullName evidence="8">Cytidine monophosphate kinase</fullName>
        <shortName evidence="8">CMP kinase</shortName>
    </alternativeName>
</protein>
<evidence type="ECO:0000256" key="1">
    <source>
        <dbReference type="ARBA" id="ARBA00009427"/>
    </source>
</evidence>
<feature type="binding site" evidence="8">
    <location>
        <begin position="10"/>
        <end position="18"/>
    </location>
    <ligand>
        <name>ATP</name>
        <dbReference type="ChEBI" id="CHEBI:30616"/>
    </ligand>
</feature>
<dbReference type="CDD" id="cd02020">
    <property type="entry name" value="CMPK"/>
    <property type="match status" value="1"/>
</dbReference>
<dbReference type="GO" id="GO:0036430">
    <property type="term" value="F:CMP kinase activity"/>
    <property type="evidence" value="ECO:0007669"/>
    <property type="project" value="RHEA"/>
</dbReference>
<dbReference type="Pfam" id="PF02224">
    <property type="entry name" value="Cytidylate_kin"/>
    <property type="match status" value="1"/>
</dbReference>
<name>A0A1S6INC2_9LACT</name>
<dbReference type="GO" id="GO:0005524">
    <property type="term" value="F:ATP binding"/>
    <property type="evidence" value="ECO:0007669"/>
    <property type="project" value="UniProtKB-UniRule"/>
</dbReference>
<dbReference type="PANTHER" id="PTHR21299:SF2">
    <property type="entry name" value="CYTIDYLATE KINASE"/>
    <property type="match status" value="1"/>
</dbReference>
<sequence>MEQFNIAIDGPASAGKSTIAKQVAKELGLTYLDTGAMYRALTYMALVHKLNLEDETALLNLLADTEISFPSNQGMQHVFINKMEVTEVIRSKEVTQNVSLVSSHKNVRKKMVSRQQKIAQQGGIVMDGRDIGTVVLPNAALKIYLVASAEERALRRYRESIEKGMQVSLEELTADMIARDNYDMNREASPLKKAEDAIEIDSTNLSINQVVEMILDYAKNYQKKVK</sequence>
<keyword evidence="8" id="KW-0963">Cytoplasm</keyword>
<comment type="similarity">
    <text evidence="1 8">Belongs to the cytidylate kinase family. Type 1 subfamily.</text>
</comment>
<dbReference type="GO" id="GO:0015949">
    <property type="term" value="P:nucleobase-containing small molecule interconversion"/>
    <property type="evidence" value="ECO:0007669"/>
    <property type="project" value="TreeGrafter"/>
</dbReference>
<dbReference type="KEGG" id="jda:BW727_100654"/>
<accession>A0A1S6INC2</accession>
<dbReference type="EMBL" id="CP019728">
    <property type="protein sequence ID" value="AQS53047.1"/>
    <property type="molecule type" value="Genomic_DNA"/>
</dbReference>
<feature type="domain" description="Cytidylate kinase" evidence="9">
    <location>
        <begin position="6"/>
        <end position="219"/>
    </location>
</feature>
<dbReference type="NCBIfam" id="TIGR00017">
    <property type="entry name" value="cmk"/>
    <property type="match status" value="1"/>
</dbReference>
<gene>
    <name evidence="8 10" type="primary">cmk</name>
    <name evidence="10" type="ORF">BW727_100654</name>
</gene>
<dbReference type="EC" id="2.7.4.25" evidence="8"/>
<dbReference type="GO" id="GO:0005829">
    <property type="term" value="C:cytosol"/>
    <property type="evidence" value="ECO:0007669"/>
    <property type="project" value="TreeGrafter"/>
</dbReference>
<evidence type="ECO:0000256" key="7">
    <source>
        <dbReference type="ARBA" id="ARBA00048478"/>
    </source>
</evidence>
<dbReference type="GO" id="GO:0036431">
    <property type="term" value="F:dCMP kinase activity"/>
    <property type="evidence" value="ECO:0007669"/>
    <property type="project" value="InterPro"/>
</dbReference>
<evidence type="ECO:0000256" key="6">
    <source>
        <dbReference type="ARBA" id="ARBA00047615"/>
    </source>
</evidence>
<dbReference type="AlphaFoldDB" id="A0A1S6INC2"/>
<evidence type="ECO:0000256" key="3">
    <source>
        <dbReference type="ARBA" id="ARBA00022741"/>
    </source>
</evidence>
<organism evidence="10 11">
    <name type="scientific">Jeotgalibaca dankookensis</name>
    <dbReference type="NCBI Taxonomy" id="708126"/>
    <lineage>
        <taxon>Bacteria</taxon>
        <taxon>Bacillati</taxon>
        <taxon>Bacillota</taxon>
        <taxon>Bacilli</taxon>
        <taxon>Lactobacillales</taxon>
        <taxon>Carnobacteriaceae</taxon>
        <taxon>Jeotgalibaca</taxon>
    </lineage>
</organism>
<comment type="subcellular location">
    <subcellularLocation>
        <location evidence="8">Cytoplasm</location>
    </subcellularLocation>
</comment>
<evidence type="ECO:0000256" key="8">
    <source>
        <dbReference type="HAMAP-Rule" id="MF_00238"/>
    </source>
</evidence>
<evidence type="ECO:0000313" key="11">
    <source>
        <dbReference type="Proteomes" id="UP000188993"/>
    </source>
</evidence>
<dbReference type="OrthoDB" id="9807434at2"/>
<keyword evidence="4 8" id="KW-0418">Kinase</keyword>
<comment type="catalytic activity">
    <reaction evidence="6 8">
        <text>dCMP + ATP = dCDP + ADP</text>
        <dbReference type="Rhea" id="RHEA:25094"/>
        <dbReference type="ChEBI" id="CHEBI:30616"/>
        <dbReference type="ChEBI" id="CHEBI:57566"/>
        <dbReference type="ChEBI" id="CHEBI:58593"/>
        <dbReference type="ChEBI" id="CHEBI:456216"/>
        <dbReference type="EC" id="2.7.4.25"/>
    </reaction>
</comment>
<dbReference type="RefSeq" id="WP_062468470.1">
    <property type="nucleotide sequence ID" value="NZ_BBYN01000008.1"/>
</dbReference>
<dbReference type="InterPro" id="IPR003136">
    <property type="entry name" value="Cytidylate_kin"/>
</dbReference>
<dbReference type="STRING" id="708126.BW727_100654"/>
<keyword evidence="3 8" id="KW-0547">Nucleotide-binding</keyword>
<proteinExistence type="inferred from homology"/>
<dbReference type="InterPro" id="IPR027417">
    <property type="entry name" value="P-loop_NTPase"/>
</dbReference>
<evidence type="ECO:0000313" key="10">
    <source>
        <dbReference type="EMBL" id="AQS53047.1"/>
    </source>
</evidence>
<evidence type="ECO:0000256" key="5">
    <source>
        <dbReference type="ARBA" id="ARBA00022840"/>
    </source>
</evidence>
<evidence type="ECO:0000256" key="4">
    <source>
        <dbReference type="ARBA" id="ARBA00022777"/>
    </source>
</evidence>
<evidence type="ECO:0000259" key="9">
    <source>
        <dbReference type="Pfam" id="PF02224"/>
    </source>
</evidence>
<reference evidence="10 11" key="1">
    <citation type="journal article" date="2014" name="Int. J. Syst. Evol. Microbiol.">
        <title>Jeotgalibaca dankookensis gen. nov., sp. nov., a member of the family Carnobacteriaceae, isolated from seujeot (Korean traditional food).</title>
        <authorList>
            <person name="Lee D.G."/>
            <person name="Trujillo M.E."/>
            <person name="Kang H."/>
            <person name="Ahn T.Y."/>
        </authorList>
    </citation>
    <scope>NUCLEOTIDE SEQUENCE [LARGE SCALE GENOMIC DNA]</scope>
    <source>
        <strain evidence="10 11">EX-07</strain>
    </source>
</reference>
<dbReference type="Proteomes" id="UP000188993">
    <property type="component" value="Chromosome"/>
</dbReference>
<dbReference type="PANTHER" id="PTHR21299">
    <property type="entry name" value="CYTIDYLATE KINASE/PANTOATE-BETA-ALANINE LIGASE"/>
    <property type="match status" value="1"/>
</dbReference>
<dbReference type="Gene3D" id="3.40.50.300">
    <property type="entry name" value="P-loop containing nucleotide triphosphate hydrolases"/>
    <property type="match status" value="1"/>
</dbReference>
<keyword evidence="11" id="KW-1185">Reference proteome</keyword>